<feature type="region of interest" description="Disordered" evidence="6">
    <location>
        <begin position="158"/>
        <end position="196"/>
    </location>
</feature>
<evidence type="ECO:0000256" key="3">
    <source>
        <dbReference type="ARBA" id="ARBA00022771"/>
    </source>
</evidence>
<dbReference type="InterPro" id="IPR035896">
    <property type="entry name" value="AN1-like_Znf"/>
</dbReference>
<protein>
    <recommendedName>
        <fullName evidence="7">AN1-type domain-containing protein</fullName>
    </recommendedName>
</protein>
<dbReference type="PANTHER" id="PTHR14677:SF40">
    <property type="entry name" value="CDC48-ASSOCIATED UBIQUITIN-LIKE_ZINC FINGER PROTEIN 1"/>
    <property type="match status" value="1"/>
</dbReference>
<dbReference type="GO" id="GO:0005737">
    <property type="term" value="C:cytoplasm"/>
    <property type="evidence" value="ECO:0007669"/>
    <property type="project" value="TreeGrafter"/>
</dbReference>
<dbReference type="EMBL" id="MU620896">
    <property type="protein sequence ID" value="KAI8583390.1"/>
    <property type="molecule type" value="Genomic_DNA"/>
</dbReference>
<evidence type="ECO:0000256" key="2">
    <source>
        <dbReference type="ARBA" id="ARBA00022737"/>
    </source>
</evidence>
<dbReference type="PROSITE" id="PS51039">
    <property type="entry name" value="ZF_AN1"/>
    <property type="match status" value="2"/>
</dbReference>
<keyword evidence="4" id="KW-0862">Zinc</keyword>
<feature type="domain" description="AN1-type" evidence="7">
    <location>
        <begin position="4"/>
        <end position="52"/>
    </location>
</feature>
<comment type="caution">
    <text evidence="8">The sequence shown here is derived from an EMBL/GenBank/DDBJ whole genome shotgun (WGS) entry which is preliminary data.</text>
</comment>
<reference evidence="8" key="1">
    <citation type="submission" date="2021-06" db="EMBL/GenBank/DDBJ databases">
        <authorList>
            <consortium name="DOE Joint Genome Institute"/>
            <person name="Mondo S.J."/>
            <person name="Amses K.R."/>
            <person name="Simmons D.R."/>
            <person name="Longcore J.E."/>
            <person name="Seto K."/>
            <person name="Alves G.H."/>
            <person name="Bonds A.E."/>
            <person name="Quandt C.A."/>
            <person name="Davis W.J."/>
            <person name="Chang Y."/>
            <person name="Letcher P.M."/>
            <person name="Powell M.J."/>
            <person name="Kuo A."/>
            <person name="Labutti K."/>
            <person name="Pangilinan J."/>
            <person name="Andreopoulos W."/>
            <person name="Tritt A."/>
            <person name="Riley R."/>
            <person name="Hundley H."/>
            <person name="Johnson J."/>
            <person name="Lipzen A."/>
            <person name="Barry K."/>
            <person name="Berbee M.L."/>
            <person name="Buchler N.E."/>
            <person name="Grigoriev I.V."/>
            <person name="Spatafora J.W."/>
            <person name="Stajich J.E."/>
            <person name="James T.Y."/>
        </authorList>
    </citation>
    <scope>NUCLEOTIDE SEQUENCE</scope>
    <source>
        <strain evidence="8">AG</strain>
    </source>
</reference>
<dbReference type="InterPro" id="IPR000058">
    <property type="entry name" value="Znf_AN1"/>
</dbReference>
<feature type="domain" description="AN1-type" evidence="7">
    <location>
        <begin position="94"/>
        <end position="142"/>
    </location>
</feature>
<dbReference type="SMART" id="SM00154">
    <property type="entry name" value="ZnF_AN1"/>
    <property type="match status" value="2"/>
</dbReference>
<keyword evidence="1" id="KW-0479">Metal-binding</keyword>
<dbReference type="GeneID" id="75911402"/>
<proteinExistence type="predicted"/>
<dbReference type="Proteomes" id="UP001206595">
    <property type="component" value="Unassembled WGS sequence"/>
</dbReference>
<evidence type="ECO:0000256" key="5">
    <source>
        <dbReference type="PROSITE-ProRule" id="PRU00449"/>
    </source>
</evidence>
<reference evidence="8" key="2">
    <citation type="journal article" date="2022" name="Proc. Natl. Acad. Sci. U.S.A.">
        <title>Diploid-dominant life cycles characterize the early evolution of Fungi.</title>
        <authorList>
            <person name="Amses K.R."/>
            <person name="Simmons D.R."/>
            <person name="Longcore J.E."/>
            <person name="Mondo S.J."/>
            <person name="Seto K."/>
            <person name="Jeronimo G.H."/>
            <person name="Bonds A.E."/>
            <person name="Quandt C.A."/>
            <person name="Davis W.J."/>
            <person name="Chang Y."/>
            <person name="Federici B.A."/>
            <person name="Kuo A."/>
            <person name="LaButti K."/>
            <person name="Pangilinan J."/>
            <person name="Andreopoulos W."/>
            <person name="Tritt A."/>
            <person name="Riley R."/>
            <person name="Hundley H."/>
            <person name="Johnson J."/>
            <person name="Lipzen A."/>
            <person name="Barry K."/>
            <person name="Lang B.F."/>
            <person name="Cuomo C.A."/>
            <person name="Buchler N.E."/>
            <person name="Grigoriev I.V."/>
            <person name="Spatafora J.W."/>
            <person name="Stajich J.E."/>
            <person name="James T.Y."/>
        </authorList>
    </citation>
    <scope>NUCLEOTIDE SEQUENCE</scope>
    <source>
        <strain evidence="8">AG</strain>
    </source>
</reference>
<name>A0AAD5EJD3_UMBRA</name>
<dbReference type="SUPFAM" id="SSF118310">
    <property type="entry name" value="AN1-like Zinc finger"/>
    <property type="match status" value="2"/>
</dbReference>
<dbReference type="InterPro" id="IPR057357">
    <property type="entry name" value="Znf-C2H2_ZFAND2A/B"/>
</dbReference>
<evidence type="ECO:0000313" key="8">
    <source>
        <dbReference type="EMBL" id="KAI8583390.1"/>
    </source>
</evidence>
<dbReference type="GO" id="GO:0008270">
    <property type="term" value="F:zinc ion binding"/>
    <property type="evidence" value="ECO:0007669"/>
    <property type="project" value="UniProtKB-KW"/>
</dbReference>
<dbReference type="Pfam" id="PF25403">
    <property type="entry name" value="zf-C2H2_ZFAND2"/>
    <property type="match status" value="1"/>
</dbReference>
<dbReference type="AlphaFoldDB" id="A0AAD5EJD3"/>
<keyword evidence="3 5" id="KW-0863">Zinc-finger</keyword>
<sequence>MELPQVGKQCTEASCRQLDFLPFTCPNCNKVFCQDHWKREDHKCPSLQDPNADFRVPTCPICHNPVPIKRGEDPNLRMNQHIESGCNDRQTSTSPPSNVCRQQGCKTKLLVPMICSSCKQSYCVKHRLETDHQCTGRRAASASPSRSANSKRNMTKFFHKDVPPRPASTPAGANSNRAPSHAHAQTGLGIRPIDREHQRHRQVLEDKIRRGVALTESEQVALATYRSNDSSSSDGKSCIIS</sequence>
<gene>
    <name evidence="8" type="ORF">K450DRAFT_223397</name>
</gene>
<evidence type="ECO:0000256" key="1">
    <source>
        <dbReference type="ARBA" id="ARBA00022723"/>
    </source>
</evidence>
<organism evidence="8 9">
    <name type="scientific">Umbelopsis ramanniana AG</name>
    <dbReference type="NCBI Taxonomy" id="1314678"/>
    <lineage>
        <taxon>Eukaryota</taxon>
        <taxon>Fungi</taxon>
        <taxon>Fungi incertae sedis</taxon>
        <taxon>Mucoromycota</taxon>
        <taxon>Mucoromycotina</taxon>
        <taxon>Umbelopsidomycetes</taxon>
        <taxon>Umbelopsidales</taxon>
        <taxon>Umbelopsidaceae</taxon>
        <taxon>Umbelopsis</taxon>
    </lineage>
</organism>
<evidence type="ECO:0000259" key="7">
    <source>
        <dbReference type="PROSITE" id="PS51039"/>
    </source>
</evidence>
<evidence type="ECO:0000313" key="9">
    <source>
        <dbReference type="Proteomes" id="UP001206595"/>
    </source>
</evidence>
<keyword evidence="9" id="KW-1185">Reference proteome</keyword>
<keyword evidence="2" id="KW-0677">Repeat</keyword>
<dbReference type="Pfam" id="PF01428">
    <property type="entry name" value="zf-AN1"/>
    <property type="match status" value="2"/>
</dbReference>
<dbReference type="PANTHER" id="PTHR14677">
    <property type="entry name" value="ARSENITE INDUCUBLE RNA ASSOCIATED PROTEIN AIP-1-RELATED"/>
    <property type="match status" value="1"/>
</dbReference>
<dbReference type="Gene3D" id="4.10.1110.10">
    <property type="entry name" value="AN1-like Zinc finger"/>
    <property type="match status" value="2"/>
</dbReference>
<evidence type="ECO:0000256" key="4">
    <source>
        <dbReference type="ARBA" id="ARBA00022833"/>
    </source>
</evidence>
<evidence type="ECO:0000256" key="6">
    <source>
        <dbReference type="SAM" id="MobiDB-lite"/>
    </source>
</evidence>
<accession>A0AAD5EJD3</accession>
<dbReference type="RefSeq" id="XP_051448394.1">
    <property type="nucleotide sequence ID" value="XM_051586054.1"/>
</dbReference>